<evidence type="ECO:0000256" key="1">
    <source>
        <dbReference type="ARBA" id="ARBA00004202"/>
    </source>
</evidence>
<dbReference type="PANTHER" id="PTHR43297">
    <property type="entry name" value="OLIGOPEPTIDE TRANSPORT ATP-BINDING PROTEIN APPD"/>
    <property type="match status" value="1"/>
</dbReference>
<evidence type="ECO:0000259" key="10">
    <source>
        <dbReference type="PROSITE" id="PS50893"/>
    </source>
</evidence>
<sequence length="316" mass="33972">MPSEPPALHAPARLLAAVEHLNVTVRMPDGEPALILDDVSMNFASGRCVGIVGESGSGKTTLGRVLAGLPGPGLTVEGSVRSHPRTGFMFQDAVSALNPVRRVSWQVDEALRARGVPRAERAALRLEYLAMAEVPEPEALQRRYPHELSGGLAQRVLLATVLAGQPELIIADEPTSALDASTQSQIVALLRRLMDEQHLGIMLITHDLAVAAHTCDELVVLYGGQIVEHGPTDQVLRTPAHPYTAALLRALPSFDRPPGHLMPVPGAPPRVSSDRPPCPFSPRCERATDLCHLERPRQIRRTGTTVLCHHPIGAPA</sequence>
<dbReference type="EMBL" id="JBICRM010000062">
    <property type="protein sequence ID" value="MFG1710963.1"/>
    <property type="molecule type" value="Genomic_DNA"/>
</dbReference>
<keyword evidence="6" id="KW-0547">Nucleotide-binding</keyword>
<dbReference type="Proteomes" id="UP001603978">
    <property type="component" value="Unassembled WGS sequence"/>
</dbReference>
<comment type="caution">
    <text evidence="11">The sequence shown here is derived from an EMBL/GenBank/DDBJ whole genome shotgun (WGS) entry which is preliminary data.</text>
</comment>
<organism evidence="11 12">
    <name type="scientific">Nonomuraea marmarensis</name>
    <dbReference type="NCBI Taxonomy" id="3351344"/>
    <lineage>
        <taxon>Bacteria</taxon>
        <taxon>Bacillati</taxon>
        <taxon>Actinomycetota</taxon>
        <taxon>Actinomycetes</taxon>
        <taxon>Streptosporangiales</taxon>
        <taxon>Streptosporangiaceae</taxon>
        <taxon>Nonomuraea</taxon>
    </lineage>
</organism>
<comment type="similarity">
    <text evidence="2">Belongs to the ABC transporter superfamily.</text>
</comment>
<dbReference type="InterPro" id="IPR027417">
    <property type="entry name" value="P-loop_NTPase"/>
</dbReference>
<evidence type="ECO:0000256" key="7">
    <source>
        <dbReference type="ARBA" id="ARBA00022840"/>
    </source>
</evidence>
<evidence type="ECO:0000256" key="2">
    <source>
        <dbReference type="ARBA" id="ARBA00005417"/>
    </source>
</evidence>
<evidence type="ECO:0000256" key="4">
    <source>
        <dbReference type="ARBA" id="ARBA00022475"/>
    </source>
</evidence>
<dbReference type="RefSeq" id="WP_393177281.1">
    <property type="nucleotide sequence ID" value="NZ_JBICRM010000062.1"/>
</dbReference>
<dbReference type="InterPro" id="IPR013563">
    <property type="entry name" value="Oligopep_ABC_C"/>
</dbReference>
<dbReference type="SUPFAM" id="SSF52540">
    <property type="entry name" value="P-loop containing nucleoside triphosphate hydrolases"/>
    <property type="match status" value="1"/>
</dbReference>
<keyword evidence="8" id="KW-1278">Translocase</keyword>
<keyword evidence="12" id="KW-1185">Reference proteome</keyword>
<dbReference type="Pfam" id="PF08352">
    <property type="entry name" value="oligo_HPY"/>
    <property type="match status" value="1"/>
</dbReference>
<keyword evidence="5" id="KW-0997">Cell inner membrane</keyword>
<dbReference type="SMART" id="SM00382">
    <property type="entry name" value="AAA"/>
    <property type="match status" value="1"/>
</dbReference>
<dbReference type="InterPro" id="IPR050388">
    <property type="entry name" value="ABC_Ni/Peptide_Import"/>
</dbReference>
<evidence type="ECO:0000256" key="3">
    <source>
        <dbReference type="ARBA" id="ARBA00022448"/>
    </source>
</evidence>
<dbReference type="PANTHER" id="PTHR43297:SF14">
    <property type="entry name" value="ATPASE AAA-TYPE CORE DOMAIN-CONTAINING PROTEIN"/>
    <property type="match status" value="1"/>
</dbReference>
<accession>A0ABW7AY25</accession>
<evidence type="ECO:0000256" key="6">
    <source>
        <dbReference type="ARBA" id="ARBA00022741"/>
    </source>
</evidence>
<dbReference type="CDD" id="cd03257">
    <property type="entry name" value="ABC_NikE_OppD_transporters"/>
    <property type="match status" value="1"/>
</dbReference>
<evidence type="ECO:0000313" key="11">
    <source>
        <dbReference type="EMBL" id="MFG1710963.1"/>
    </source>
</evidence>
<keyword evidence="3" id="KW-0813">Transport</keyword>
<reference evidence="11 12" key="1">
    <citation type="submission" date="2024-10" db="EMBL/GenBank/DDBJ databases">
        <authorList>
            <person name="Topkara A.R."/>
            <person name="Saygin H."/>
        </authorList>
    </citation>
    <scope>NUCLEOTIDE SEQUENCE [LARGE SCALE GENOMIC DNA]</scope>
    <source>
        <strain evidence="11 12">M3C6</strain>
    </source>
</reference>
<keyword evidence="9" id="KW-0472">Membrane</keyword>
<feature type="domain" description="ABC transporter" evidence="10">
    <location>
        <begin position="18"/>
        <end position="248"/>
    </location>
</feature>
<dbReference type="InterPro" id="IPR003439">
    <property type="entry name" value="ABC_transporter-like_ATP-bd"/>
</dbReference>
<evidence type="ECO:0000256" key="8">
    <source>
        <dbReference type="ARBA" id="ARBA00022967"/>
    </source>
</evidence>
<dbReference type="Pfam" id="PF00005">
    <property type="entry name" value="ABC_tran"/>
    <property type="match status" value="1"/>
</dbReference>
<dbReference type="NCBIfam" id="TIGR01727">
    <property type="entry name" value="oligo_HPY"/>
    <property type="match status" value="1"/>
</dbReference>
<evidence type="ECO:0000256" key="9">
    <source>
        <dbReference type="ARBA" id="ARBA00023136"/>
    </source>
</evidence>
<dbReference type="PROSITE" id="PS50893">
    <property type="entry name" value="ABC_TRANSPORTER_2"/>
    <property type="match status" value="1"/>
</dbReference>
<dbReference type="Gene3D" id="3.40.50.300">
    <property type="entry name" value="P-loop containing nucleotide triphosphate hydrolases"/>
    <property type="match status" value="1"/>
</dbReference>
<protein>
    <submittedName>
        <fullName evidence="11">ABC transporter ATP-binding protein</fullName>
    </submittedName>
</protein>
<proteinExistence type="inferred from homology"/>
<evidence type="ECO:0000256" key="5">
    <source>
        <dbReference type="ARBA" id="ARBA00022519"/>
    </source>
</evidence>
<dbReference type="GO" id="GO:0005524">
    <property type="term" value="F:ATP binding"/>
    <property type="evidence" value="ECO:0007669"/>
    <property type="project" value="UniProtKB-KW"/>
</dbReference>
<keyword evidence="4" id="KW-1003">Cell membrane</keyword>
<keyword evidence="7 11" id="KW-0067">ATP-binding</keyword>
<gene>
    <name evidence="11" type="ORF">ACFLIM_48170</name>
</gene>
<name>A0ABW7AY25_9ACTN</name>
<evidence type="ECO:0000313" key="12">
    <source>
        <dbReference type="Proteomes" id="UP001603978"/>
    </source>
</evidence>
<dbReference type="InterPro" id="IPR003593">
    <property type="entry name" value="AAA+_ATPase"/>
</dbReference>
<comment type="subcellular location">
    <subcellularLocation>
        <location evidence="1">Cell membrane</location>
        <topology evidence="1">Peripheral membrane protein</topology>
    </subcellularLocation>
</comment>